<dbReference type="Gene3D" id="1.10.10.10">
    <property type="entry name" value="Winged helix-like DNA-binding domain superfamily/Winged helix DNA-binding domain"/>
    <property type="match status" value="1"/>
</dbReference>
<dbReference type="AlphaFoldDB" id="A0A286GNW8"/>
<organism evidence="2 3">
    <name type="scientific">Caenispirillum bisanense</name>
    <dbReference type="NCBI Taxonomy" id="414052"/>
    <lineage>
        <taxon>Bacteria</taxon>
        <taxon>Pseudomonadati</taxon>
        <taxon>Pseudomonadota</taxon>
        <taxon>Alphaproteobacteria</taxon>
        <taxon>Rhodospirillales</taxon>
        <taxon>Novispirillaceae</taxon>
        <taxon>Caenispirillum</taxon>
    </lineage>
</organism>
<evidence type="ECO:0000313" key="2">
    <source>
        <dbReference type="EMBL" id="SOD97251.1"/>
    </source>
</evidence>
<dbReference type="RefSeq" id="WP_097280095.1">
    <property type="nucleotide sequence ID" value="NZ_OCNJ01000006.1"/>
</dbReference>
<dbReference type="SUPFAM" id="SSF48295">
    <property type="entry name" value="TrpR-like"/>
    <property type="match status" value="1"/>
</dbReference>
<dbReference type="InterPro" id="IPR036388">
    <property type="entry name" value="WH-like_DNA-bd_sf"/>
</dbReference>
<sequence>MSMSKTRRNHGAAFKAKVALEALRGELTVAEIAAKHGVHQTLVNEWKRQLTEGSAAVFEKGGGRAEKEATAVTDDLYRQIGKLMVDRVPGDGVADAGPRAIQDGPDRGVRGPWPAG</sequence>
<dbReference type="EMBL" id="OCNJ01000006">
    <property type="protein sequence ID" value="SOD97251.1"/>
    <property type="molecule type" value="Genomic_DNA"/>
</dbReference>
<dbReference type="Pfam" id="PF01527">
    <property type="entry name" value="HTH_Tnp_1"/>
    <property type="match status" value="1"/>
</dbReference>
<dbReference type="InterPro" id="IPR002514">
    <property type="entry name" value="Transposase_8"/>
</dbReference>
<reference evidence="2 3" key="1">
    <citation type="submission" date="2017-09" db="EMBL/GenBank/DDBJ databases">
        <authorList>
            <person name="Ehlers B."/>
            <person name="Leendertz F.H."/>
        </authorList>
    </citation>
    <scope>NUCLEOTIDE SEQUENCE [LARGE SCALE GENOMIC DNA]</scope>
    <source>
        <strain evidence="2 3">USBA 140</strain>
    </source>
</reference>
<evidence type="ECO:0000313" key="3">
    <source>
        <dbReference type="Proteomes" id="UP000219621"/>
    </source>
</evidence>
<proteinExistence type="predicted"/>
<name>A0A286GNW8_9PROT</name>
<gene>
    <name evidence="2" type="ORF">SAMN05421508_106352</name>
</gene>
<keyword evidence="3" id="KW-1185">Reference proteome</keyword>
<dbReference type="OrthoDB" id="7362268at2"/>
<accession>A0A286GNW8</accession>
<protein>
    <submittedName>
        <fullName evidence="2">Transposase</fullName>
    </submittedName>
</protein>
<feature type="region of interest" description="Disordered" evidence="1">
    <location>
        <begin position="88"/>
        <end position="116"/>
    </location>
</feature>
<dbReference type="InterPro" id="IPR010921">
    <property type="entry name" value="Trp_repressor/repl_initiator"/>
</dbReference>
<evidence type="ECO:0000256" key="1">
    <source>
        <dbReference type="SAM" id="MobiDB-lite"/>
    </source>
</evidence>
<dbReference type="GO" id="GO:0043565">
    <property type="term" value="F:sequence-specific DNA binding"/>
    <property type="evidence" value="ECO:0007669"/>
    <property type="project" value="InterPro"/>
</dbReference>
<dbReference type="GO" id="GO:0004803">
    <property type="term" value="F:transposase activity"/>
    <property type="evidence" value="ECO:0007669"/>
    <property type="project" value="InterPro"/>
</dbReference>
<dbReference type="GO" id="GO:0006313">
    <property type="term" value="P:DNA transposition"/>
    <property type="evidence" value="ECO:0007669"/>
    <property type="project" value="InterPro"/>
</dbReference>
<dbReference type="Proteomes" id="UP000219621">
    <property type="component" value="Unassembled WGS sequence"/>
</dbReference>